<dbReference type="OrthoDB" id="2798132at2759"/>
<dbReference type="Pfam" id="PF20236">
    <property type="entry name" value="DUF6593"/>
    <property type="match status" value="1"/>
</dbReference>
<name>A0A0C3AGI5_SERVB</name>
<reference evidence="2 3" key="1">
    <citation type="submission" date="2014-04" db="EMBL/GenBank/DDBJ databases">
        <authorList>
            <consortium name="DOE Joint Genome Institute"/>
            <person name="Kuo A."/>
            <person name="Zuccaro A."/>
            <person name="Kohler A."/>
            <person name="Nagy L.G."/>
            <person name="Floudas D."/>
            <person name="Copeland A."/>
            <person name="Barry K.W."/>
            <person name="Cichocki N."/>
            <person name="Veneault-Fourrey C."/>
            <person name="LaButti K."/>
            <person name="Lindquist E.A."/>
            <person name="Lipzen A."/>
            <person name="Lundell T."/>
            <person name="Morin E."/>
            <person name="Murat C."/>
            <person name="Sun H."/>
            <person name="Tunlid A."/>
            <person name="Henrissat B."/>
            <person name="Grigoriev I.V."/>
            <person name="Hibbett D.S."/>
            <person name="Martin F."/>
            <person name="Nordberg H.P."/>
            <person name="Cantor M.N."/>
            <person name="Hua S.X."/>
        </authorList>
    </citation>
    <scope>NUCLEOTIDE SEQUENCE [LARGE SCALE GENOMIC DNA]</scope>
    <source>
        <strain evidence="2 3">MAFF 305830</strain>
    </source>
</reference>
<accession>A0A0C3AGI5</accession>
<feature type="domain" description="DUF6593" evidence="1">
    <location>
        <begin position="12"/>
        <end position="167"/>
    </location>
</feature>
<proteinExistence type="predicted"/>
<dbReference type="EMBL" id="KN824332">
    <property type="protein sequence ID" value="KIM23760.1"/>
    <property type="molecule type" value="Genomic_DNA"/>
</dbReference>
<evidence type="ECO:0000313" key="2">
    <source>
        <dbReference type="EMBL" id="KIM23760.1"/>
    </source>
</evidence>
<gene>
    <name evidence="2" type="ORF">M408DRAFT_332137</name>
</gene>
<organism evidence="2 3">
    <name type="scientific">Serendipita vermifera MAFF 305830</name>
    <dbReference type="NCBI Taxonomy" id="933852"/>
    <lineage>
        <taxon>Eukaryota</taxon>
        <taxon>Fungi</taxon>
        <taxon>Dikarya</taxon>
        <taxon>Basidiomycota</taxon>
        <taxon>Agaricomycotina</taxon>
        <taxon>Agaricomycetes</taxon>
        <taxon>Sebacinales</taxon>
        <taxon>Serendipitaceae</taxon>
        <taxon>Serendipita</taxon>
    </lineage>
</organism>
<dbReference type="AlphaFoldDB" id="A0A0C3AGI5"/>
<reference evidence="3" key="2">
    <citation type="submission" date="2015-01" db="EMBL/GenBank/DDBJ databases">
        <title>Evolutionary Origins and Diversification of the Mycorrhizal Mutualists.</title>
        <authorList>
            <consortium name="DOE Joint Genome Institute"/>
            <consortium name="Mycorrhizal Genomics Consortium"/>
            <person name="Kohler A."/>
            <person name="Kuo A."/>
            <person name="Nagy L.G."/>
            <person name="Floudas D."/>
            <person name="Copeland A."/>
            <person name="Barry K.W."/>
            <person name="Cichocki N."/>
            <person name="Veneault-Fourrey C."/>
            <person name="LaButti K."/>
            <person name="Lindquist E.A."/>
            <person name="Lipzen A."/>
            <person name="Lundell T."/>
            <person name="Morin E."/>
            <person name="Murat C."/>
            <person name="Riley R."/>
            <person name="Ohm R."/>
            <person name="Sun H."/>
            <person name="Tunlid A."/>
            <person name="Henrissat B."/>
            <person name="Grigoriev I.V."/>
            <person name="Hibbett D.S."/>
            <person name="Martin F."/>
        </authorList>
    </citation>
    <scope>NUCLEOTIDE SEQUENCE [LARGE SCALE GENOMIC DNA]</scope>
    <source>
        <strain evidence="3">MAFF 305830</strain>
    </source>
</reference>
<evidence type="ECO:0000259" key="1">
    <source>
        <dbReference type="Pfam" id="PF20236"/>
    </source>
</evidence>
<dbReference type="PROSITE" id="PS51257">
    <property type="entry name" value="PROKAR_LIPOPROTEIN"/>
    <property type="match status" value="1"/>
</dbReference>
<dbReference type="HOGENOM" id="CLU_122983_0_0_1"/>
<evidence type="ECO:0000313" key="3">
    <source>
        <dbReference type="Proteomes" id="UP000054097"/>
    </source>
</evidence>
<keyword evidence="3" id="KW-1185">Reference proteome</keyword>
<sequence>MSSIRLYFSNGSLCNTTISCDSLGIHYTVSKKSFTSPTVLTRWDSETNTNVFVGEFDRRPFKTHRIRIGEDGEWQVLTEFLHKGHGGALSKARSFEANNGIQYRWKMRNLTFVLTSAAEGDQEALIVYHQNAFSKEPSYLEVLNSSVISGLNNILLTFLIMEKKRRED</sequence>
<protein>
    <recommendedName>
        <fullName evidence="1">DUF6593 domain-containing protein</fullName>
    </recommendedName>
</protein>
<dbReference type="InterPro" id="IPR046528">
    <property type="entry name" value="DUF6593"/>
</dbReference>
<dbReference type="Proteomes" id="UP000054097">
    <property type="component" value="Unassembled WGS sequence"/>
</dbReference>